<sequence length="488" mass="56168">MTYSYNYTTLKNYKIIMDSNDYKKASLCYLIGNFFNKGIAFLTIPIFTRLLSTTDYGLINTYTSWVSIITLFIGCALFMGLRCAFVDFSDNIDDYLSTIIKFTVIISFTFIIITLLIIKIFKLDVPITLVILCLINSSSCAIIENISMYYMMKFNYIKRTILMIAPNLLSVISAILLIRFVLDNNLYYGKIVPEVLFYSLFAILIIISHGRKKGINKNYLKHGLKISLPLIIHGAALNILSQSDRIMITWLDSASNSGIYSLSYSLGMITYAITLSIDGIWIPWLTNKITEKSYKEINFITEKYIKLITYIMCCLIVVSPEILKILSSKAYWEGIRLIPIIILANFLFFAYNIYTNVEHYYKKSNQITALTIFAAILNLVLNYIFIPKFGYVAAAYTTAISYFVVFILHSFYSKTLNSNIFHIKIFIVPIFEILAFCGLFYLFIDKPLIRWIIAIVYLIIVAFVQRKTIINLLLPNLKNRLKKNNKTS</sequence>
<name>A0A1T4K452_9FIRM</name>
<feature type="transmembrane region" description="Helical" evidence="6">
    <location>
        <begin position="335"/>
        <end position="354"/>
    </location>
</feature>
<keyword evidence="4 6" id="KW-1133">Transmembrane helix</keyword>
<dbReference type="EMBL" id="FUWW01000002">
    <property type="protein sequence ID" value="SJZ37214.1"/>
    <property type="molecule type" value="Genomic_DNA"/>
</dbReference>
<feature type="transmembrane region" description="Helical" evidence="6">
    <location>
        <begin position="62"/>
        <end position="81"/>
    </location>
</feature>
<protein>
    <submittedName>
        <fullName evidence="7">Membrane protein involved in the export of O-antigen and teichoic acid</fullName>
    </submittedName>
</protein>
<accession>A0A1T4K452</accession>
<feature type="transmembrane region" description="Helical" evidence="6">
    <location>
        <begin position="102"/>
        <end position="121"/>
    </location>
</feature>
<dbReference type="Pfam" id="PF01943">
    <property type="entry name" value="Polysacc_synt"/>
    <property type="match status" value="1"/>
</dbReference>
<evidence type="ECO:0000256" key="3">
    <source>
        <dbReference type="ARBA" id="ARBA00022692"/>
    </source>
</evidence>
<keyword evidence="3 6" id="KW-0812">Transmembrane</keyword>
<evidence type="ECO:0000256" key="6">
    <source>
        <dbReference type="SAM" id="Phobius"/>
    </source>
</evidence>
<evidence type="ECO:0000313" key="8">
    <source>
        <dbReference type="Proteomes" id="UP000190657"/>
    </source>
</evidence>
<feature type="transmembrane region" description="Helical" evidence="6">
    <location>
        <begin position="304"/>
        <end position="323"/>
    </location>
</feature>
<feature type="transmembrane region" description="Helical" evidence="6">
    <location>
        <begin position="366"/>
        <end position="385"/>
    </location>
</feature>
<feature type="transmembrane region" description="Helical" evidence="6">
    <location>
        <begin position="449"/>
        <end position="474"/>
    </location>
</feature>
<evidence type="ECO:0000256" key="4">
    <source>
        <dbReference type="ARBA" id="ARBA00022989"/>
    </source>
</evidence>
<dbReference type="AlphaFoldDB" id="A0A1T4K452"/>
<feature type="transmembrane region" description="Helical" evidence="6">
    <location>
        <begin position="27"/>
        <end position="50"/>
    </location>
</feature>
<dbReference type="STRING" id="290054.SAMN02745114_00294"/>
<evidence type="ECO:0000256" key="1">
    <source>
        <dbReference type="ARBA" id="ARBA00004651"/>
    </source>
</evidence>
<dbReference type="PANTHER" id="PTHR30250:SF11">
    <property type="entry name" value="O-ANTIGEN TRANSPORTER-RELATED"/>
    <property type="match status" value="1"/>
</dbReference>
<feature type="transmembrane region" description="Helical" evidence="6">
    <location>
        <begin position="161"/>
        <end position="181"/>
    </location>
</feature>
<dbReference type="InterPro" id="IPR050833">
    <property type="entry name" value="Poly_Biosynth_Transport"/>
</dbReference>
<feature type="transmembrane region" description="Helical" evidence="6">
    <location>
        <begin position="127"/>
        <end position="149"/>
    </location>
</feature>
<dbReference type="Proteomes" id="UP000190657">
    <property type="component" value="Unassembled WGS sequence"/>
</dbReference>
<evidence type="ECO:0000256" key="2">
    <source>
        <dbReference type="ARBA" id="ARBA00022475"/>
    </source>
</evidence>
<feature type="transmembrane region" description="Helical" evidence="6">
    <location>
        <begin position="391"/>
        <end position="411"/>
    </location>
</feature>
<organism evidence="7 8">
    <name type="scientific">Eubacterium coprostanoligenes</name>
    <dbReference type="NCBI Taxonomy" id="290054"/>
    <lineage>
        <taxon>Bacteria</taxon>
        <taxon>Bacillati</taxon>
        <taxon>Bacillota</taxon>
        <taxon>Clostridia</taxon>
        <taxon>Eubacteriales</taxon>
        <taxon>Eubacteriaceae</taxon>
        <taxon>Eubacterium</taxon>
    </lineage>
</organism>
<dbReference type="GO" id="GO:0005886">
    <property type="term" value="C:plasma membrane"/>
    <property type="evidence" value="ECO:0007669"/>
    <property type="project" value="UniProtKB-SubCell"/>
</dbReference>
<feature type="transmembrane region" description="Helical" evidence="6">
    <location>
        <begin position="423"/>
        <end position="443"/>
    </location>
</feature>
<keyword evidence="5 6" id="KW-0472">Membrane</keyword>
<dbReference type="InterPro" id="IPR002797">
    <property type="entry name" value="Polysacc_synth"/>
</dbReference>
<keyword evidence="2" id="KW-1003">Cell membrane</keyword>
<feature type="transmembrane region" description="Helical" evidence="6">
    <location>
        <begin position="187"/>
        <end position="207"/>
    </location>
</feature>
<evidence type="ECO:0000313" key="7">
    <source>
        <dbReference type="EMBL" id="SJZ37214.1"/>
    </source>
</evidence>
<feature type="transmembrane region" description="Helical" evidence="6">
    <location>
        <begin position="219"/>
        <end position="241"/>
    </location>
</feature>
<feature type="transmembrane region" description="Helical" evidence="6">
    <location>
        <begin position="261"/>
        <end position="284"/>
    </location>
</feature>
<dbReference type="PANTHER" id="PTHR30250">
    <property type="entry name" value="PST FAMILY PREDICTED COLANIC ACID TRANSPORTER"/>
    <property type="match status" value="1"/>
</dbReference>
<keyword evidence="8" id="KW-1185">Reference proteome</keyword>
<reference evidence="7 8" key="1">
    <citation type="submission" date="2017-02" db="EMBL/GenBank/DDBJ databases">
        <authorList>
            <person name="Peterson S.W."/>
        </authorList>
    </citation>
    <scope>NUCLEOTIDE SEQUENCE [LARGE SCALE GENOMIC DNA]</scope>
    <source>
        <strain evidence="7 8">ATCC 51222</strain>
    </source>
</reference>
<comment type="subcellular location">
    <subcellularLocation>
        <location evidence="1">Cell membrane</location>
        <topology evidence="1">Multi-pass membrane protein</topology>
    </subcellularLocation>
</comment>
<proteinExistence type="predicted"/>
<evidence type="ECO:0000256" key="5">
    <source>
        <dbReference type="ARBA" id="ARBA00023136"/>
    </source>
</evidence>
<gene>
    <name evidence="7" type="ORF">SAMN02745114_00294</name>
</gene>